<dbReference type="Proteomes" id="UP000830835">
    <property type="component" value="Unassembled WGS sequence"/>
</dbReference>
<keyword evidence="5" id="KW-0175">Coiled coil</keyword>
<feature type="domain" description="Lipopolysaccharide assembly protein A" evidence="8">
    <location>
        <begin position="22"/>
        <end position="83"/>
    </location>
</feature>
<evidence type="ECO:0000256" key="1">
    <source>
        <dbReference type="ARBA" id="ARBA00022475"/>
    </source>
</evidence>
<evidence type="ECO:0000256" key="3">
    <source>
        <dbReference type="ARBA" id="ARBA00022989"/>
    </source>
</evidence>
<feature type="coiled-coil region" evidence="5">
    <location>
        <begin position="71"/>
        <end position="98"/>
    </location>
</feature>
<dbReference type="RefSeq" id="WP_244348959.1">
    <property type="nucleotide sequence ID" value="NZ_JAFIRA010000003.1"/>
</dbReference>
<accession>A0ABT0C7Q7</accession>
<keyword evidence="4 7" id="KW-0472">Membrane</keyword>
<proteinExistence type="predicted"/>
<gene>
    <name evidence="9" type="ORF">JX360_02450</name>
</gene>
<sequence length="127" mass="14092">MRLFNYLILFSALLAIALFAMQNATPVTVTFAPGVSIESPLVMELLAASGIGATLAWLYSLWMRVQFTVEAREKNRQLQEKEVAITELKEMVVELEGKVKQLPPSKRAEPQEEIQAVEEVTTEGSPA</sequence>
<keyword evidence="2 7" id="KW-0812">Transmembrane</keyword>
<evidence type="ECO:0000259" key="8">
    <source>
        <dbReference type="Pfam" id="PF06305"/>
    </source>
</evidence>
<comment type="caution">
    <text evidence="9">The sequence shown here is derived from an EMBL/GenBank/DDBJ whole genome shotgun (WGS) entry which is preliminary data.</text>
</comment>
<dbReference type="EMBL" id="JAFIRA010000003">
    <property type="protein sequence ID" value="MCJ2541774.1"/>
    <property type="molecule type" value="Genomic_DNA"/>
</dbReference>
<evidence type="ECO:0000313" key="9">
    <source>
        <dbReference type="EMBL" id="MCJ2541774.1"/>
    </source>
</evidence>
<evidence type="ECO:0000256" key="4">
    <source>
        <dbReference type="ARBA" id="ARBA00023136"/>
    </source>
</evidence>
<keyword evidence="3 7" id="KW-1133">Transmembrane helix</keyword>
<protein>
    <submittedName>
        <fullName evidence="9">LapA family protein</fullName>
    </submittedName>
</protein>
<evidence type="ECO:0000256" key="2">
    <source>
        <dbReference type="ARBA" id="ARBA00022692"/>
    </source>
</evidence>
<keyword evidence="10" id="KW-1185">Reference proteome</keyword>
<dbReference type="Pfam" id="PF06305">
    <property type="entry name" value="LapA_dom"/>
    <property type="match status" value="1"/>
</dbReference>
<organism evidence="9 10">
    <name type="scientific">Thermostichus vulcanus str. 'Rupite'</name>
    <dbReference type="NCBI Taxonomy" id="2813851"/>
    <lineage>
        <taxon>Bacteria</taxon>
        <taxon>Bacillati</taxon>
        <taxon>Cyanobacteriota</taxon>
        <taxon>Cyanophyceae</taxon>
        <taxon>Thermostichales</taxon>
        <taxon>Thermostichaceae</taxon>
        <taxon>Thermostichus</taxon>
    </lineage>
</organism>
<evidence type="ECO:0000256" key="7">
    <source>
        <dbReference type="SAM" id="Phobius"/>
    </source>
</evidence>
<feature type="transmembrane region" description="Helical" evidence="7">
    <location>
        <begin position="41"/>
        <end position="62"/>
    </location>
</feature>
<reference evidence="9" key="1">
    <citation type="submission" date="2021-02" db="EMBL/GenBank/DDBJ databases">
        <title>The CRISPR/cas machinery reduction and long-range gene transfer in the hot spring cyanobacterium Synechococcus.</title>
        <authorList>
            <person name="Dvorak P."/>
            <person name="Jahodarova E."/>
            <person name="Hasler P."/>
            <person name="Poulickova A."/>
        </authorList>
    </citation>
    <scope>NUCLEOTIDE SEQUENCE</scope>
    <source>
        <strain evidence="9">Rupite</strain>
    </source>
</reference>
<feature type="region of interest" description="Disordered" evidence="6">
    <location>
        <begin position="102"/>
        <end position="127"/>
    </location>
</feature>
<keyword evidence="1" id="KW-1003">Cell membrane</keyword>
<dbReference type="InterPro" id="IPR010445">
    <property type="entry name" value="LapA_dom"/>
</dbReference>
<evidence type="ECO:0000256" key="5">
    <source>
        <dbReference type="SAM" id="Coils"/>
    </source>
</evidence>
<evidence type="ECO:0000256" key="6">
    <source>
        <dbReference type="SAM" id="MobiDB-lite"/>
    </source>
</evidence>
<evidence type="ECO:0000313" key="10">
    <source>
        <dbReference type="Proteomes" id="UP000830835"/>
    </source>
</evidence>
<name>A0ABT0C7Q7_THEVL</name>